<dbReference type="EMBL" id="CM046395">
    <property type="protein sequence ID" value="KAI8542938.1"/>
    <property type="molecule type" value="Genomic_DNA"/>
</dbReference>
<protein>
    <submittedName>
        <fullName evidence="1">Uncharacterized protein</fullName>
    </submittedName>
</protein>
<accession>A0ACC0MRK4</accession>
<keyword evidence="2" id="KW-1185">Reference proteome</keyword>
<name>A0ACC0MRK4_RHOML</name>
<organism evidence="1 2">
    <name type="scientific">Rhododendron molle</name>
    <name type="common">Chinese azalea</name>
    <name type="synonym">Azalea mollis</name>
    <dbReference type="NCBI Taxonomy" id="49168"/>
    <lineage>
        <taxon>Eukaryota</taxon>
        <taxon>Viridiplantae</taxon>
        <taxon>Streptophyta</taxon>
        <taxon>Embryophyta</taxon>
        <taxon>Tracheophyta</taxon>
        <taxon>Spermatophyta</taxon>
        <taxon>Magnoliopsida</taxon>
        <taxon>eudicotyledons</taxon>
        <taxon>Gunneridae</taxon>
        <taxon>Pentapetalae</taxon>
        <taxon>asterids</taxon>
        <taxon>Ericales</taxon>
        <taxon>Ericaceae</taxon>
        <taxon>Ericoideae</taxon>
        <taxon>Rhodoreae</taxon>
        <taxon>Rhododendron</taxon>
    </lineage>
</organism>
<evidence type="ECO:0000313" key="2">
    <source>
        <dbReference type="Proteomes" id="UP001062846"/>
    </source>
</evidence>
<reference evidence="1" key="1">
    <citation type="submission" date="2022-02" db="EMBL/GenBank/DDBJ databases">
        <title>Plant Genome Project.</title>
        <authorList>
            <person name="Zhang R.-G."/>
        </authorList>
    </citation>
    <scope>NUCLEOTIDE SEQUENCE</scope>
    <source>
        <strain evidence="1">AT1</strain>
    </source>
</reference>
<proteinExistence type="predicted"/>
<dbReference type="Proteomes" id="UP001062846">
    <property type="component" value="Chromosome 8"/>
</dbReference>
<gene>
    <name evidence="1" type="ORF">RHMOL_Rhmol08G0178800</name>
</gene>
<evidence type="ECO:0000313" key="1">
    <source>
        <dbReference type="EMBL" id="KAI8542938.1"/>
    </source>
</evidence>
<comment type="caution">
    <text evidence="1">The sequence shown here is derived from an EMBL/GenBank/DDBJ whole genome shotgun (WGS) entry which is preliminary data.</text>
</comment>
<sequence>MTTLNAIIGDLHAHPIQLVQLDPTSTRHDPIFTMTDPNSSQTIGNWFKAMMPALPKPELEIDMQAIGWA</sequence>